<evidence type="ECO:0000313" key="1">
    <source>
        <dbReference type="EMBL" id="VXA84194.1"/>
    </source>
</evidence>
<organism evidence="1 2">
    <name type="scientific">Aeromonas veronii</name>
    <dbReference type="NCBI Taxonomy" id="654"/>
    <lineage>
        <taxon>Bacteria</taxon>
        <taxon>Pseudomonadati</taxon>
        <taxon>Pseudomonadota</taxon>
        <taxon>Gammaproteobacteria</taxon>
        <taxon>Aeromonadales</taxon>
        <taxon>Aeromonadaceae</taxon>
        <taxon>Aeromonas</taxon>
    </lineage>
</organism>
<dbReference type="EMBL" id="CABWLC010000008">
    <property type="protein sequence ID" value="VXA84194.1"/>
    <property type="molecule type" value="Genomic_DNA"/>
</dbReference>
<sequence>MLYDKPPHFCERRIQVSVQPNALVGKYALNQRVPYQMNLEPHTSPLQTVIYTTFCMPTNKILNRQNQLASC</sequence>
<gene>
    <name evidence="1" type="ORF">AERO8C_160347</name>
</gene>
<reference evidence="1 2" key="1">
    <citation type="submission" date="2019-10" db="EMBL/GenBank/DDBJ databases">
        <authorList>
            <person name="Karimi E."/>
        </authorList>
    </citation>
    <scope>NUCLEOTIDE SEQUENCE [LARGE SCALE GENOMIC DNA]</scope>
    <source>
        <strain evidence="1">Aeromonas sp. 8C</strain>
    </source>
</reference>
<evidence type="ECO:0000313" key="2">
    <source>
        <dbReference type="Proteomes" id="UP000439123"/>
    </source>
</evidence>
<dbReference type="AlphaFoldDB" id="A0A653L059"/>
<protein>
    <submittedName>
        <fullName evidence="1">Uncharacterized protein</fullName>
    </submittedName>
</protein>
<name>A0A653L059_AERVE</name>
<accession>A0A653L059</accession>
<proteinExistence type="predicted"/>
<dbReference type="Proteomes" id="UP000439123">
    <property type="component" value="Unassembled WGS sequence"/>
</dbReference>